<accession>A0AAP0F9L7</accession>
<proteinExistence type="predicted"/>
<dbReference type="Proteomes" id="UP001419268">
    <property type="component" value="Unassembled WGS sequence"/>
</dbReference>
<protein>
    <submittedName>
        <fullName evidence="1">Uncharacterized protein</fullName>
    </submittedName>
</protein>
<dbReference type="EMBL" id="JBBNAG010000009">
    <property type="protein sequence ID" value="KAK9103988.1"/>
    <property type="molecule type" value="Genomic_DNA"/>
</dbReference>
<gene>
    <name evidence="1" type="ORF">Scep_020832</name>
</gene>
<comment type="caution">
    <text evidence="1">The sequence shown here is derived from an EMBL/GenBank/DDBJ whole genome shotgun (WGS) entry which is preliminary data.</text>
</comment>
<name>A0AAP0F9L7_9MAGN</name>
<evidence type="ECO:0000313" key="1">
    <source>
        <dbReference type="EMBL" id="KAK9103988.1"/>
    </source>
</evidence>
<dbReference type="AlphaFoldDB" id="A0AAP0F9L7"/>
<evidence type="ECO:0000313" key="2">
    <source>
        <dbReference type="Proteomes" id="UP001419268"/>
    </source>
</evidence>
<keyword evidence="2" id="KW-1185">Reference proteome</keyword>
<sequence length="94" mass="10785">MYIIFHEHLSGGHLKYSMKNVGRTHVSDNTSLSYFEYVLQHHQEALMAMDEVVVPFMKAILEISGLSIWVGALRLFEIDFAEIKEAVNFEALNL</sequence>
<organism evidence="1 2">
    <name type="scientific">Stephania cephalantha</name>
    <dbReference type="NCBI Taxonomy" id="152367"/>
    <lineage>
        <taxon>Eukaryota</taxon>
        <taxon>Viridiplantae</taxon>
        <taxon>Streptophyta</taxon>
        <taxon>Embryophyta</taxon>
        <taxon>Tracheophyta</taxon>
        <taxon>Spermatophyta</taxon>
        <taxon>Magnoliopsida</taxon>
        <taxon>Ranunculales</taxon>
        <taxon>Menispermaceae</taxon>
        <taxon>Menispermoideae</taxon>
        <taxon>Cissampelideae</taxon>
        <taxon>Stephania</taxon>
    </lineage>
</organism>
<reference evidence="1 2" key="1">
    <citation type="submission" date="2024-01" db="EMBL/GenBank/DDBJ databases">
        <title>Genome assemblies of Stephania.</title>
        <authorList>
            <person name="Yang L."/>
        </authorList>
    </citation>
    <scope>NUCLEOTIDE SEQUENCE [LARGE SCALE GENOMIC DNA]</scope>
    <source>
        <strain evidence="1">JXDWG</strain>
        <tissue evidence="1">Leaf</tissue>
    </source>
</reference>